<keyword evidence="9" id="KW-0819">tRNA processing</keyword>
<reference evidence="27" key="1">
    <citation type="thesis" date="2020" institute="ProQuest LLC" country="789 East Eisenhower Parkway, Ann Arbor, MI, USA">
        <title>Comparative Genomics and Chromosome Evolution.</title>
        <authorList>
            <person name="Mudd A.B."/>
        </authorList>
    </citation>
    <scope>NUCLEOTIDE SEQUENCE</scope>
    <source>
        <strain evidence="27">Female2</strain>
        <tissue evidence="27">Blood</tissue>
    </source>
</reference>
<keyword evidence="28" id="KW-1185">Reference proteome</keyword>
<comment type="function">
    <text evidence="23">Zinc phosphodiesterase, which displays mitochondrial tRNA 3'-processing endonuclease activity. Involved in tRNA maturation, by removing a 3'-trailer from precursor tRNA. Associates with mitochondrial DNA complexes at the nucleoids to initiate RNA processing and ribosome assembly.</text>
</comment>
<keyword evidence="12" id="KW-0255">Endonuclease</keyword>
<evidence type="ECO:0000256" key="18">
    <source>
        <dbReference type="ARBA" id="ARBA00023271"/>
    </source>
</evidence>
<evidence type="ECO:0000256" key="5">
    <source>
        <dbReference type="ARBA" id="ARBA00007823"/>
    </source>
</evidence>
<dbReference type="FunFam" id="3.60.15.10:FF:000173">
    <property type="entry name" value="ElaC ribonuclease Z 2"/>
    <property type="match status" value="1"/>
</dbReference>
<evidence type="ECO:0000256" key="1">
    <source>
        <dbReference type="ARBA" id="ARBA00000402"/>
    </source>
</evidence>
<dbReference type="InterPro" id="IPR036866">
    <property type="entry name" value="RibonucZ/Hydroxyglut_hydro"/>
</dbReference>
<keyword evidence="15" id="KW-0809">Transit peptide</keyword>
<dbReference type="InterPro" id="IPR027794">
    <property type="entry name" value="tRNase_Z_dom"/>
</dbReference>
<evidence type="ECO:0000256" key="4">
    <source>
        <dbReference type="ARBA" id="ARBA00004436"/>
    </source>
</evidence>
<dbReference type="PANTHER" id="PTHR12553:SF49">
    <property type="entry name" value="ZINC PHOSPHODIESTERASE ELAC PROTEIN 2"/>
    <property type="match status" value="1"/>
</dbReference>
<comment type="subcellular location">
    <subcellularLocation>
        <location evidence="4">Mitochondrion matrix</location>
        <location evidence="4">Mitochondrion nucleoid</location>
    </subcellularLocation>
    <subcellularLocation>
        <location evidence="3">Nucleus</location>
    </subcellularLocation>
</comment>
<dbReference type="PANTHER" id="PTHR12553">
    <property type="entry name" value="ZINC PHOSPHODIESTERASE ELAC PROTEIN 2"/>
    <property type="match status" value="1"/>
</dbReference>
<dbReference type="SUPFAM" id="SSF56281">
    <property type="entry name" value="Metallo-hydrolase/oxidoreductase"/>
    <property type="match status" value="2"/>
</dbReference>
<evidence type="ECO:0000256" key="21">
    <source>
        <dbReference type="ARBA" id="ARBA00032104"/>
    </source>
</evidence>
<feature type="compositionally biased region" description="Basic and acidic residues" evidence="25">
    <location>
        <begin position="790"/>
        <end position="802"/>
    </location>
</feature>
<evidence type="ECO:0000256" key="7">
    <source>
        <dbReference type="ARBA" id="ARBA00013357"/>
    </source>
</evidence>
<dbReference type="CDD" id="cd07718">
    <property type="entry name" value="RNaseZ_ELAC1_ELAC2-C-term-like_MBL-fold"/>
    <property type="match status" value="1"/>
</dbReference>
<evidence type="ECO:0000256" key="23">
    <source>
        <dbReference type="ARBA" id="ARBA00046098"/>
    </source>
</evidence>
<keyword evidence="16" id="KW-0496">Mitochondrion</keyword>
<keyword evidence="11" id="KW-0479">Metal-binding</keyword>
<name>A0A8T2JU52_9PIPI</name>
<dbReference type="GO" id="GO:1990180">
    <property type="term" value="P:mitochondrial tRNA 3'-end processing"/>
    <property type="evidence" value="ECO:0007669"/>
    <property type="project" value="TreeGrafter"/>
</dbReference>
<comment type="cofactor">
    <cofactor evidence="2">
        <name>Zn(2+)</name>
        <dbReference type="ChEBI" id="CHEBI:29105"/>
    </cofactor>
</comment>
<evidence type="ECO:0000256" key="16">
    <source>
        <dbReference type="ARBA" id="ARBA00023128"/>
    </source>
</evidence>
<accession>A0A8T2JU52</accession>
<evidence type="ECO:0000256" key="24">
    <source>
        <dbReference type="ARBA" id="ARBA00047136"/>
    </source>
</evidence>
<evidence type="ECO:0000256" key="13">
    <source>
        <dbReference type="ARBA" id="ARBA00022801"/>
    </source>
</evidence>
<proteinExistence type="inferred from homology"/>
<evidence type="ECO:0000256" key="25">
    <source>
        <dbReference type="SAM" id="MobiDB-lite"/>
    </source>
</evidence>
<evidence type="ECO:0000256" key="12">
    <source>
        <dbReference type="ARBA" id="ARBA00022759"/>
    </source>
</evidence>
<evidence type="ECO:0000256" key="19">
    <source>
        <dbReference type="ARBA" id="ARBA00030689"/>
    </source>
</evidence>
<gene>
    <name evidence="27" type="ORF">GDO86_013773</name>
</gene>
<dbReference type="GO" id="GO:0042645">
    <property type="term" value="C:mitochondrial nucleoid"/>
    <property type="evidence" value="ECO:0007669"/>
    <property type="project" value="UniProtKB-SubCell"/>
</dbReference>
<organism evidence="27 28">
    <name type="scientific">Hymenochirus boettgeri</name>
    <name type="common">Congo dwarf clawed frog</name>
    <dbReference type="NCBI Taxonomy" id="247094"/>
    <lineage>
        <taxon>Eukaryota</taxon>
        <taxon>Metazoa</taxon>
        <taxon>Chordata</taxon>
        <taxon>Craniata</taxon>
        <taxon>Vertebrata</taxon>
        <taxon>Euteleostomi</taxon>
        <taxon>Amphibia</taxon>
        <taxon>Batrachia</taxon>
        <taxon>Anura</taxon>
        <taxon>Pipoidea</taxon>
        <taxon>Pipidae</taxon>
        <taxon>Pipinae</taxon>
        <taxon>Hymenochirus</taxon>
    </lineage>
</organism>
<evidence type="ECO:0000256" key="20">
    <source>
        <dbReference type="ARBA" id="ARBA00030729"/>
    </source>
</evidence>
<dbReference type="FunFam" id="3.60.15.10:FF:000014">
    <property type="entry name" value="Zinc phosphodiesterase ELAC protein 2"/>
    <property type="match status" value="1"/>
</dbReference>
<feature type="region of interest" description="Disordered" evidence="25">
    <location>
        <begin position="19"/>
        <end position="59"/>
    </location>
</feature>
<evidence type="ECO:0000256" key="11">
    <source>
        <dbReference type="ARBA" id="ARBA00022723"/>
    </source>
</evidence>
<sequence>MWLRSALWNRFLGLSRPAMTEPPNPARPFTARKAKPPRDTLRHIKSREKRQGGTGLNGPATVYLQVGGSGNRDTGGSVYVFSEFNRYLFNCGEGTQRLMQEHKLKIARLDNIFVTRMDWANVGGLSGLILTLRDTGLPKCVLSGPPQLQRYLEAIKVFSGPLQGMELAVRPYTESEYSDETMTVYQVPIYNTTSKQISRTQSPTRSPRRESPRQSAGDEEGQSKNAEGSLSPKTENHDRISTIDPSLVVSFVCKLHDKKGNFLVLKAKELGLPVGTAAIGPIIADLKAGRSITYNGKEIFPEDVCTPTEPGPVFIVVECPSEEFISPVNENETFKKYQEGKSQSPVALVIHMAPECVLHSAIYRQWMERFGPQTEHLILNENASTFHNVRSYKIQSQLNLVHPDMFPLLPTAQKKENRADILGVRGECLLKYQLRPKLEWQRDSVTGYDTSEFVKEAMELPGFAEALKTCKDNLEFNAADSNESKPQYPEIIFLGTGSAVPMKTRNVSSTLLNVSPSRSLLLDCGEGTFGQLYRHYGDKVDEVLSNLSVIFVSHIHADHHTGLLNILLQRERSMVALGKPVTPVSVIGPTLLMTWLNQYNSHCQEIIHHINLIPAKSLIDECEVPSPKIKRLLASFLEDYQLRKFQTCLVRHCRNAFACSVVHQSGWKVVFSGDTMPCDALVQMGKDASLLIHEATLEDGLEEEAMEKTHSTTSQAIGVGMKMNADFIMLNHFSQRYAKLPLFSGDFSEKVGISFDHMRVNLNNLKTFPKLVSPLKVLFAEDLEEMEERKEKRELRQTRETESQFNDSESTGNIKRPLEEVPQAAINKRLKAN</sequence>
<dbReference type="EC" id="3.1.26.11" evidence="6"/>
<dbReference type="GO" id="GO:0005634">
    <property type="term" value="C:nucleus"/>
    <property type="evidence" value="ECO:0007669"/>
    <property type="project" value="UniProtKB-SubCell"/>
</dbReference>
<dbReference type="GO" id="GO:0042781">
    <property type="term" value="F:3'-tRNA processing endoribonuclease activity"/>
    <property type="evidence" value="ECO:0007669"/>
    <property type="project" value="UniProtKB-EC"/>
</dbReference>
<comment type="subunit">
    <text evidence="24">Homodimer. Interacts with PTCD1.</text>
</comment>
<comment type="similarity">
    <text evidence="5">Belongs to the RNase Z family.</text>
</comment>
<feature type="region of interest" description="Disordered" evidence="25">
    <location>
        <begin position="195"/>
        <end position="238"/>
    </location>
</feature>
<evidence type="ECO:0000256" key="6">
    <source>
        <dbReference type="ARBA" id="ARBA00012477"/>
    </source>
</evidence>
<evidence type="ECO:0000256" key="22">
    <source>
        <dbReference type="ARBA" id="ARBA00032616"/>
    </source>
</evidence>
<evidence type="ECO:0000256" key="8">
    <source>
        <dbReference type="ARBA" id="ARBA00022553"/>
    </source>
</evidence>
<dbReference type="AlphaFoldDB" id="A0A8T2JU52"/>
<evidence type="ECO:0000259" key="26">
    <source>
        <dbReference type="Pfam" id="PF13691"/>
    </source>
</evidence>
<keyword evidence="13" id="KW-0378">Hydrolase</keyword>
<protein>
    <recommendedName>
        <fullName evidence="7">Zinc phosphodiesterase ELAC protein 2</fullName>
        <ecNumber evidence="6">3.1.26.11</ecNumber>
    </recommendedName>
    <alternativeName>
        <fullName evidence="22">ElaC homolog protein 2</fullName>
    </alternativeName>
    <alternativeName>
        <fullName evidence="20">Ribonuclease Z 2</fullName>
    </alternativeName>
    <alternativeName>
        <fullName evidence="21">tRNA 3 endonuclease 2</fullName>
    </alternativeName>
    <alternativeName>
        <fullName evidence="19">tRNase Z 2</fullName>
    </alternativeName>
</protein>
<dbReference type="Proteomes" id="UP000812440">
    <property type="component" value="Chromosome 8_10"/>
</dbReference>
<feature type="compositionally biased region" description="Polar residues" evidence="25">
    <location>
        <begin position="803"/>
        <end position="813"/>
    </location>
</feature>
<keyword evidence="10" id="KW-0540">Nuclease</keyword>
<dbReference type="OrthoDB" id="527344at2759"/>
<dbReference type="Pfam" id="PF13691">
    <property type="entry name" value="Lactamase_B_4"/>
    <property type="match status" value="1"/>
</dbReference>
<dbReference type="Pfam" id="PF23023">
    <property type="entry name" value="Anti-Pycsar_Apyc1"/>
    <property type="match status" value="1"/>
</dbReference>
<feature type="region of interest" description="Disordered" evidence="25">
    <location>
        <begin position="790"/>
        <end position="833"/>
    </location>
</feature>
<evidence type="ECO:0000256" key="9">
    <source>
        <dbReference type="ARBA" id="ARBA00022694"/>
    </source>
</evidence>
<dbReference type="GO" id="GO:0046872">
    <property type="term" value="F:metal ion binding"/>
    <property type="evidence" value="ECO:0007669"/>
    <property type="project" value="UniProtKB-KW"/>
</dbReference>
<evidence type="ECO:0000256" key="14">
    <source>
        <dbReference type="ARBA" id="ARBA00022833"/>
    </source>
</evidence>
<feature type="domain" description="tRNase Z endonuclease" evidence="26">
    <location>
        <begin position="70"/>
        <end position="124"/>
    </location>
</feature>
<keyword evidence="17" id="KW-0539">Nucleus</keyword>
<evidence type="ECO:0000313" key="27">
    <source>
        <dbReference type="EMBL" id="KAG8446021.1"/>
    </source>
</evidence>
<evidence type="ECO:0000256" key="17">
    <source>
        <dbReference type="ARBA" id="ARBA00023242"/>
    </source>
</evidence>
<dbReference type="Gene3D" id="3.60.15.10">
    <property type="entry name" value="Ribonuclease Z/Hydroxyacylglutathione hydrolase-like"/>
    <property type="match status" value="2"/>
</dbReference>
<feature type="compositionally biased region" description="Polar residues" evidence="25">
    <location>
        <begin position="223"/>
        <end position="233"/>
    </location>
</feature>
<keyword evidence="18" id="KW-1135">Mitochondrion nucleoid</keyword>
<evidence type="ECO:0000256" key="15">
    <source>
        <dbReference type="ARBA" id="ARBA00022946"/>
    </source>
</evidence>
<evidence type="ECO:0000256" key="2">
    <source>
        <dbReference type="ARBA" id="ARBA00001947"/>
    </source>
</evidence>
<keyword evidence="14" id="KW-0862">Zinc</keyword>
<evidence type="ECO:0000313" key="28">
    <source>
        <dbReference type="Proteomes" id="UP000812440"/>
    </source>
</evidence>
<comment type="caution">
    <text evidence="27">The sequence shown here is derived from an EMBL/GenBank/DDBJ whole genome shotgun (WGS) entry which is preliminary data.</text>
</comment>
<dbReference type="InterPro" id="IPR047151">
    <property type="entry name" value="RNZ2-like"/>
</dbReference>
<evidence type="ECO:0000256" key="3">
    <source>
        <dbReference type="ARBA" id="ARBA00004123"/>
    </source>
</evidence>
<evidence type="ECO:0000256" key="10">
    <source>
        <dbReference type="ARBA" id="ARBA00022722"/>
    </source>
</evidence>
<keyword evidence="8" id="KW-0597">Phosphoprotein</keyword>
<comment type="catalytic activity">
    <reaction evidence="1">
        <text>Endonucleolytic cleavage of RNA, removing extra 3' nucleotides from tRNA precursor, generating 3' termini of tRNAs. A 3'-hydroxy group is left at the tRNA terminus and a 5'-phosphoryl group is left at the trailer molecule.</text>
        <dbReference type="EC" id="3.1.26.11"/>
    </reaction>
</comment>
<dbReference type="EMBL" id="JAACNH010000003">
    <property type="protein sequence ID" value="KAG8446021.1"/>
    <property type="molecule type" value="Genomic_DNA"/>
</dbReference>